<evidence type="ECO:0000256" key="1">
    <source>
        <dbReference type="SAM" id="MobiDB-lite"/>
    </source>
</evidence>
<dbReference type="RefSeq" id="WP_227581503.1">
    <property type="nucleotide sequence ID" value="NZ_CP101987.1"/>
</dbReference>
<dbReference type="EMBL" id="CP101987">
    <property type="protein sequence ID" value="UUI71211.1"/>
    <property type="molecule type" value="Genomic_DNA"/>
</dbReference>
<sequence>MLGVGAALTGCAGSAPPAGESSPAEVAPAADCAVRETLEAFGTGGRADLPPAPAAGTVPAGFEPVAAVECRMPEITVLPAPEPRQLLEPGELSVPGAEDPGDLQPGETLPGGAVVAPGDTAPVPPLADVAPAPAPAPTPGTSVDVVRLEGDLDPLLQQLARPDVPASPDQACMAMFQVVPVLYLLDAHDRAVRVRWPRDACGFLLGGAHESLAGLRETSRTTITLP</sequence>
<protein>
    <submittedName>
        <fullName evidence="2">Uncharacterized protein</fullName>
    </submittedName>
</protein>
<proteinExistence type="predicted"/>
<gene>
    <name evidence="2" type="ORF">NP048_15645</name>
</gene>
<feature type="region of interest" description="Disordered" evidence="1">
    <location>
        <begin position="81"/>
        <end position="124"/>
    </location>
</feature>
<name>A0ABY5KPW5_9CELL</name>
<evidence type="ECO:0000313" key="2">
    <source>
        <dbReference type="EMBL" id="UUI71211.1"/>
    </source>
</evidence>
<accession>A0ABY5KPW5</accession>
<dbReference type="Proteomes" id="UP001316384">
    <property type="component" value="Chromosome"/>
</dbReference>
<organism evidence="2 3">
    <name type="scientific">Cellulomonas xiejunii</name>
    <dbReference type="NCBI Taxonomy" id="2968083"/>
    <lineage>
        <taxon>Bacteria</taxon>
        <taxon>Bacillati</taxon>
        <taxon>Actinomycetota</taxon>
        <taxon>Actinomycetes</taxon>
        <taxon>Micrococcales</taxon>
        <taxon>Cellulomonadaceae</taxon>
        <taxon>Cellulomonas</taxon>
    </lineage>
</organism>
<reference evidence="2 3" key="1">
    <citation type="submission" date="2022-07" db="EMBL/GenBank/DDBJ databases">
        <title>Novel species in genus cellulomonas.</title>
        <authorList>
            <person name="Ye L."/>
        </authorList>
    </citation>
    <scope>NUCLEOTIDE SEQUENCE [LARGE SCALE GENOMIC DNA]</scope>
    <source>
        <strain evidence="3">zg-B89</strain>
    </source>
</reference>
<evidence type="ECO:0000313" key="3">
    <source>
        <dbReference type="Proteomes" id="UP001316384"/>
    </source>
</evidence>
<keyword evidence="3" id="KW-1185">Reference proteome</keyword>